<dbReference type="Proteomes" id="UP001153076">
    <property type="component" value="Unassembled WGS sequence"/>
</dbReference>
<name>A0A9Q1GQZ3_9CARY</name>
<protein>
    <recommendedName>
        <fullName evidence="2">DUF7780 domain-containing protein</fullName>
    </recommendedName>
</protein>
<comment type="caution">
    <text evidence="3">The sequence shown here is derived from an EMBL/GenBank/DDBJ whole genome shotgun (WGS) entry which is preliminary data.</text>
</comment>
<sequence>MVKNWSSNEGNWGMGLLFVFFPKHPDDEDPPSFKRRPSFSLSSSSSSSAITNANLLSKAQSTLSICALLFFTTLLLFSLFPPFEPTTAVHHHPAVSHRRALRQISRGSDSHFPPPALQGMGALYRRGTKAMTDLVVGHVAEGAKEREFVTFLRLVHLSGLLSRADLVLIFESPSLACRLGPVVKSESDSFLRLVRVYRELNSSVSGHGSMGRGLNRYLRPVGEEEKEALWGKKVGNSIELSRGSYGSVVGFDASELDPENSLSGFLGQVPMSLRRWACYPMLLGRVRRNYKHTALIDVGNSLVLSDPFSRVRNRSTESVLLWPTESTRTNPAESTQLNPAVILGGGRGVRRFVAVALTEIVRVAVDRKGKGRNSVTESRLVTQLVHSGHLLKNVNLMISDESIPEASSLGRVDYSSGPSLSGLSDYFAVFDDFDVDILLI</sequence>
<feature type="transmembrane region" description="Helical" evidence="1">
    <location>
        <begin position="62"/>
        <end position="80"/>
    </location>
</feature>
<feature type="domain" description="DUF7780" evidence="2">
    <location>
        <begin position="115"/>
        <end position="402"/>
    </location>
</feature>
<keyword evidence="1" id="KW-1133">Transmembrane helix</keyword>
<accession>A0A9Q1GQZ3</accession>
<dbReference type="AlphaFoldDB" id="A0A9Q1GQZ3"/>
<reference evidence="3" key="1">
    <citation type="submission" date="2022-04" db="EMBL/GenBank/DDBJ databases">
        <title>Carnegiea gigantea Genome sequencing and assembly v2.</title>
        <authorList>
            <person name="Copetti D."/>
            <person name="Sanderson M.J."/>
            <person name="Burquez A."/>
            <person name="Wojciechowski M.F."/>
        </authorList>
    </citation>
    <scope>NUCLEOTIDE SEQUENCE</scope>
    <source>
        <strain evidence="3">SGP5-SGP5p</strain>
        <tissue evidence="3">Aerial part</tissue>
    </source>
</reference>
<evidence type="ECO:0000313" key="4">
    <source>
        <dbReference type="Proteomes" id="UP001153076"/>
    </source>
</evidence>
<gene>
    <name evidence="3" type="ORF">Cgig2_020931</name>
</gene>
<dbReference type="PANTHER" id="PTHR34960">
    <property type="entry name" value="EMB|CAB68146.1-RELATED"/>
    <property type="match status" value="1"/>
</dbReference>
<keyword evidence="1" id="KW-0812">Transmembrane</keyword>
<keyword evidence="1" id="KW-0472">Membrane</keyword>
<dbReference type="InterPro" id="IPR056682">
    <property type="entry name" value="DUF7780"/>
</dbReference>
<dbReference type="PANTHER" id="PTHR34960:SF1">
    <property type="entry name" value="EMB|CAB68146.1-RELATED"/>
    <property type="match status" value="1"/>
</dbReference>
<proteinExistence type="predicted"/>
<evidence type="ECO:0000313" key="3">
    <source>
        <dbReference type="EMBL" id="KAJ8423008.1"/>
    </source>
</evidence>
<dbReference type="OrthoDB" id="1921707at2759"/>
<dbReference type="Pfam" id="PF25002">
    <property type="entry name" value="DUF7780"/>
    <property type="match status" value="1"/>
</dbReference>
<organism evidence="3 4">
    <name type="scientific">Carnegiea gigantea</name>
    <dbReference type="NCBI Taxonomy" id="171969"/>
    <lineage>
        <taxon>Eukaryota</taxon>
        <taxon>Viridiplantae</taxon>
        <taxon>Streptophyta</taxon>
        <taxon>Embryophyta</taxon>
        <taxon>Tracheophyta</taxon>
        <taxon>Spermatophyta</taxon>
        <taxon>Magnoliopsida</taxon>
        <taxon>eudicotyledons</taxon>
        <taxon>Gunneridae</taxon>
        <taxon>Pentapetalae</taxon>
        <taxon>Caryophyllales</taxon>
        <taxon>Cactineae</taxon>
        <taxon>Cactaceae</taxon>
        <taxon>Cactoideae</taxon>
        <taxon>Echinocereeae</taxon>
        <taxon>Carnegiea</taxon>
    </lineage>
</organism>
<evidence type="ECO:0000256" key="1">
    <source>
        <dbReference type="SAM" id="Phobius"/>
    </source>
</evidence>
<dbReference type="EMBL" id="JAKOGI010002082">
    <property type="protein sequence ID" value="KAJ8423008.1"/>
    <property type="molecule type" value="Genomic_DNA"/>
</dbReference>
<evidence type="ECO:0000259" key="2">
    <source>
        <dbReference type="Pfam" id="PF25002"/>
    </source>
</evidence>
<keyword evidence="4" id="KW-1185">Reference proteome</keyword>